<keyword evidence="4" id="KW-0804">Transcription</keyword>
<evidence type="ECO:0000256" key="2">
    <source>
        <dbReference type="ARBA" id="ARBA00023015"/>
    </source>
</evidence>
<accession>A0ABR4KCY5</accession>
<reference evidence="7 8" key="1">
    <citation type="submission" date="2024-07" db="EMBL/GenBank/DDBJ databases">
        <title>Section-level genome sequencing and comparative genomics of Aspergillus sections Usti and Cavernicolus.</title>
        <authorList>
            <consortium name="Lawrence Berkeley National Laboratory"/>
            <person name="Nybo J.L."/>
            <person name="Vesth T.C."/>
            <person name="Theobald S."/>
            <person name="Frisvad J.C."/>
            <person name="Larsen T.O."/>
            <person name="Kjaerboelling I."/>
            <person name="Rothschild-Mancinelli K."/>
            <person name="Lyhne E.K."/>
            <person name="Kogle M.E."/>
            <person name="Barry K."/>
            <person name="Clum A."/>
            <person name="Na H."/>
            <person name="Ledsgaard L."/>
            <person name="Lin J."/>
            <person name="Lipzen A."/>
            <person name="Kuo A."/>
            <person name="Riley R."/>
            <person name="Mondo S."/>
            <person name="Labutti K."/>
            <person name="Haridas S."/>
            <person name="Pangalinan J."/>
            <person name="Salamov A.A."/>
            <person name="Simmons B.A."/>
            <person name="Magnuson J.K."/>
            <person name="Chen J."/>
            <person name="Drula E."/>
            <person name="Henrissat B."/>
            <person name="Wiebenga A."/>
            <person name="Lubbers R.J."/>
            <person name="Gomes A.C."/>
            <person name="Makela M.R."/>
            <person name="Stajich J."/>
            <person name="Grigoriev I.V."/>
            <person name="Mortensen U.H."/>
            <person name="De Vries R.P."/>
            <person name="Baker S.E."/>
            <person name="Andersen M.R."/>
        </authorList>
    </citation>
    <scope>NUCLEOTIDE SEQUENCE [LARGE SCALE GENOMIC DNA]</scope>
    <source>
        <strain evidence="7 8">CBS 123904</strain>
    </source>
</reference>
<dbReference type="Pfam" id="PF00172">
    <property type="entry name" value="Zn_clus"/>
    <property type="match status" value="2"/>
</dbReference>
<gene>
    <name evidence="7" type="ORF">BJY01DRAFT_261794</name>
</gene>
<evidence type="ECO:0000256" key="4">
    <source>
        <dbReference type="ARBA" id="ARBA00023163"/>
    </source>
</evidence>
<comment type="subcellular location">
    <subcellularLocation>
        <location evidence="1">Nucleus</location>
    </subcellularLocation>
</comment>
<proteinExistence type="predicted"/>
<dbReference type="CDD" id="cd00067">
    <property type="entry name" value="GAL4"/>
    <property type="match status" value="1"/>
</dbReference>
<feature type="domain" description="Zn(2)-C6 fungal-type" evidence="6">
    <location>
        <begin position="66"/>
        <end position="95"/>
    </location>
</feature>
<dbReference type="PANTHER" id="PTHR37534:SF7">
    <property type="entry name" value="TRANSCRIPTIONAL ACTIVATOR PROTEIN UGA3"/>
    <property type="match status" value="1"/>
</dbReference>
<dbReference type="InterPro" id="IPR021858">
    <property type="entry name" value="Fun_TF"/>
</dbReference>
<dbReference type="Proteomes" id="UP001610446">
    <property type="component" value="Unassembled WGS sequence"/>
</dbReference>
<keyword evidence="2" id="KW-0805">Transcription regulation</keyword>
<dbReference type="Pfam" id="PF11951">
    <property type="entry name" value="Fungal_trans_2"/>
    <property type="match status" value="1"/>
</dbReference>
<dbReference type="InterPro" id="IPR036864">
    <property type="entry name" value="Zn2-C6_fun-type_DNA-bd_sf"/>
</dbReference>
<evidence type="ECO:0000256" key="3">
    <source>
        <dbReference type="ARBA" id="ARBA00023125"/>
    </source>
</evidence>
<evidence type="ECO:0000259" key="6">
    <source>
        <dbReference type="PROSITE" id="PS50048"/>
    </source>
</evidence>
<evidence type="ECO:0000313" key="7">
    <source>
        <dbReference type="EMBL" id="KAL2850143.1"/>
    </source>
</evidence>
<comment type="caution">
    <text evidence="7">The sequence shown here is derived from an EMBL/GenBank/DDBJ whole genome shotgun (WGS) entry which is preliminary data.</text>
</comment>
<dbReference type="EMBL" id="JBFXLU010000039">
    <property type="protein sequence ID" value="KAL2850143.1"/>
    <property type="molecule type" value="Genomic_DNA"/>
</dbReference>
<evidence type="ECO:0000256" key="5">
    <source>
        <dbReference type="ARBA" id="ARBA00023242"/>
    </source>
</evidence>
<dbReference type="InterPro" id="IPR001138">
    <property type="entry name" value="Zn2Cys6_DnaBD"/>
</dbReference>
<dbReference type="SUPFAM" id="SSF57701">
    <property type="entry name" value="Zn2/Cys6 DNA-binding domain"/>
    <property type="match status" value="2"/>
</dbReference>
<name>A0ABR4KCY5_9EURO</name>
<dbReference type="SMART" id="SM00066">
    <property type="entry name" value="GAL4"/>
    <property type="match status" value="2"/>
</dbReference>
<evidence type="ECO:0000313" key="8">
    <source>
        <dbReference type="Proteomes" id="UP001610446"/>
    </source>
</evidence>
<evidence type="ECO:0000256" key="1">
    <source>
        <dbReference type="ARBA" id="ARBA00004123"/>
    </source>
</evidence>
<keyword evidence="8" id="KW-1185">Reference proteome</keyword>
<sequence length="589" mass="64746">MPRPRTACTPCASIKAACSQGLPCVRCDRLSVTCVYLPRGDRKWAEARAHQVQFRRRASDRHSRDGCKNCQKRRKKCDGVYPRCQECRRLGLPDCRPRHDPVAMSNIKAGYSDLDGIPFQAIMGNSALDPSEHTVGEYLRQLALVPEASMTGSPRRGHLNESSALISRPRAHSNAEAASAWSGHLPLTIAAQISPAKMAKLHPTEHHLALHYVQHISRSLVVATSDDRNPFITELLPLALETDSVRHAMLALSACHLCKVYPMFEDTFMRQHTLALNFLNQDLQCAEQITTSLISSLLLCLLGLCHGTSSKWIIHLHGAARLIDSYPQQASTASLTRFAVDLYNVICWKARVTSRNTPSPRYTTGISSMDRAGNVVSPCNGIHPLFGLSQDLYQALDSISCLKMKVASPPGSAAHDDVVARAAEAETIERTLYEWTVPPSTRTTTDHPNHQLVRECALAADAIRWASIIYLRQIAGVSHGTNTADNNTNPKQQQQQCALENIMGAIFQIHPGSPVNGQLLLPLFIAGLVASKKADRLHIEYRLSLLESNIGMGNIANAHQFLDSVWVSGAGGGCWEELFRGGKQSVILF</sequence>
<dbReference type="PROSITE" id="PS50048">
    <property type="entry name" value="ZN2_CY6_FUNGAL_2"/>
    <property type="match status" value="1"/>
</dbReference>
<protein>
    <submittedName>
        <fullName evidence="7">Fungal-specific transcription factor domain-containing protein</fullName>
    </submittedName>
</protein>
<organism evidence="7 8">
    <name type="scientific">Aspergillus pseudoustus</name>
    <dbReference type="NCBI Taxonomy" id="1810923"/>
    <lineage>
        <taxon>Eukaryota</taxon>
        <taxon>Fungi</taxon>
        <taxon>Dikarya</taxon>
        <taxon>Ascomycota</taxon>
        <taxon>Pezizomycotina</taxon>
        <taxon>Eurotiomycetes</taxon>
        <taxon>Eurotiomycetidae</taxon>
        <taxon>Eurotiales</taxon>
        <taxon>Aspergillaceae</taxon>
        <taxon>Aspergillus</taxon>
        <taxon>Aspergillus subgen. Nidulantes</taxon>
    </lineage>
</organism>
<dbReference type="Gene3D" id="4.10.240.10">
    <property type="entry name" value="Zn(2)-C6 fungal-type DNA-binding domain"/>
    <property type="match status" value="1"/>
</dbReference>
<keyword evidence="5" id="KW-0539">Nucleus</keyword>
<keyword evidence="3" id="KW-0238">DNA-binding</keyword>
<dbReference type="PANTHER" id="PTHR37534">
    <property type="entry name" value="TRANSCRIPTIONAL ACTIVATOR PROTEIN UGA3"/>
    <property type="match status" value="1"/>
</dbReference>